<accession>A0ABW6X9A2</accession>
<dbReference type="Proteomes" id="UP001602322">
    <property type="component" value="Unassembled WGS sequence"/>
</dbReference>
<keyword evidence="2" id="KW-1185">Reference proteome</keyword>
<protein>
    <submittedName>
        <fullName evidence="1">Uncharacterized protein</fullName>
    </submittedName>
</protein>
<proteinExistence type="predicted"/>
<dbReference type="EMBL" id="JBIBEG010000004">
    <property type="protein sequence ID" value="MFF5897900.1"/>
    <property type="molecule type" value="Genomic_DNA"/>
</dbReference>
<comment type="caution">
    <text evidence="1">The sequence shown here is derived from an EMBL/GenBank/DDBJ whole genome shotgun (WGS) entry which is preliminary data.</text>
</comment>
<gene>
    <name evidence="1" type="ORF">ACFY8O_18450</name>
</gene>
<name>A0ABW6X9A2_9ACTN</name>
<organism evidence="1 2">
    <name type="scientific">Streptomyces argenteolus</name>
    <dbReference type="NCBI Taxonomy" id="67274"/>
    <lineage>
        <taxon>Bacteria</taxon>
        <taxon>Bacillati</taxon>
        <taxon>Actinomycetota</taxon>
        <taxon>Actinomycetes</taxon>
        <taxon>Kitasatosporales</taxon>
        <taxon>Streptomycetaceae</taxon>
        <taxon>Streptomyces</taxon>
    </lineage>
</organism>
<sequence>MLRPQDMLVLEIGLVNLRQEGDRLVRQAPGLAQILVTLPPQHVAEAALPLPPTASSRVPSFSARPSTLAFSLPDDMDGVGLSLAALLDWTRLVPQSVPVVGAPDPGTSDVFGGIRRTTVEFPLRLLLTHDDTLSRWEHLADPFVSEGRSELWHTSLRGPEAGGAPLLRAVATAGTLPPGLPLLQEHLDGIVIQTSRHEVFDKNGLPIAISNDPLHAEQFMLTPLGASAHLHGSWTLDKTSLDQFVEAGRTAPLASYDHITGLGRDQFVRTASRYFCHTGHQALLITETRRVFTAAEDGTVVAGLQSETHVEFPQPDIGYGATTGYAHQGREMPFRSLHIDERVTPLLRVDDPASGPFFAVLKETGADYLLPVTGIDQEGRKVSFRMPLLLVPSASGANGSIAASFPHASPAPATFGPGDARAIAQLEGQELAITEPLPGAPGSTCHPVDALRFDVQPRGEGGDHPLDAVLFVAGAEVREPAVEAFAPGGGRVQVRMNAGYLERGFTDNPSGAYLTMNTPVQLLLKAEQAGGLASPNSAVSEITGRAGVLPETFSKVPATPELPVDEVKKAFDIGKLLGIVSLTDILGTIPRSAVTDLAQLSDSRIEEIIRSGDPRTLLPVPVLRVKELADGAGKELRYVWKPSIKSSGIVGLEDASLVLDSRTTVSTDGLDKSSVRGELTGLTLRFAGLAEVRIARLSFTSTPGGKPDIDASGLELVFEGALSFINNLRSLLPADGFGKGAYIDIDPAGIRAGYSLAIPSIGVGVFSLQNLALTAGLTIPFEASPIRFRFGISERKNPFVVSVSLFGGGGFFAMEVSSRGIELVEGALEFGGTASLNLGVASGGVSIMAGVYFKLEKNAQGGQDITLSGYLRCNGYLSVLGIVSVSVEFYLELSYQKSGGESVIRGRGTLSVSVRIAFFSKTVSLTLERSFAGAPGDPTFAQCVEPDDWDTYCLAYAA</sequence>
<reference evidence="1 2" key="1">
    <citation type="submission" date="2024-10" db="EMBL/GenBank/DDBJ databases">
        <title>The Natural Products Discovery Center: Release of the First 8490 Sequenced Strains for Exploring Actinobacteria Biosynthetic Diversity.</title>
        <authorList>
            <person name="Kalkreuter E."/>
            <person name="Kautsar S.A."/>
            <person name="Yang D."/>
            <person name="Bader C.D."/>
            <person name="Teijaro C.N."/>
            <person name="Fluegel L."/>
            <person name="Davis C.M."/>
            <person name="Simpson J.R."/>
            <person name="Lauterbach L."/>
            <person name="Steele A.D."/>
            <person name="Gui C."/>
            <person name="Meng S."/>
            <person name="Li G."/>
            <person name="Viehrig K."/>
            <person name="Ye F."/>
            <person name="Su P."/>
            <person name="Kiefer A.F."/>
            <person name="Nichols A."/>
            <person name="Cepeda A.J."/>
            <person name="Yan W."/>
            <person name="Fan B."/>
            <person name="Jiang Y."/>
            <person name="Adhikari A."/>
            <person name="Zheng C.-J."/>
            <person name="Schuster L."/>
            <person name="Cowan T.M."/>
            <person name="Smanski M.J."/>
            <person name="Chevrette M.G."/>
            <person name="De Carvalho L.P.S."/>
            <person name="Shen B."/>
        </authorList>
    </citation>
    <scope>NUCLEOTIDE SEQUENCE [LARGE SCALE GENOMIC DNA]</scope>
    <source>
        <strain evidence="1 2">NPDC012540</strain>
    </source>
</reference>
<dbReference type="RefSeq" id="WP_387903566.1">
    <property type="nucleotide sequence ID" value="NZ_JBIBEG010000004.1"/>
</dbReference>
<evidence type="ECO:0000313" key="2">
    <source>
        <dbReference type="Proteomes" id="UP001602322"/>
    </source>
</evidence>
<evidence type="ECO:0000313" key="1">
    <source>
        <dbReference type="EMBL" id="MFF5897900.1"/>
    </source>
</evidence>